<evidence type="ECO:0000313" key="5">
    <source>
        <dbReference type="EMBL" id="MTD13989.1"/>
    </source>
</evidence>
<dbReference type="Gene3D" id="3.40.50.150">
    <property type="entry name" value="Vaccinia Virus protein VP39"/>
    <property type="match status" value="1"/>
</dbReference>
<dbReference type="Pfam" id="PF13649">
    <property type="entry name" value="Methyltransf_25"/>
    <property type="match status" value="1"/>
</dbReference>
<organism evidence="5 6">
    <name type="scientific">Nakamurella alba</name>
    <dbReference type="NCBI Taxonomy" id="2665158"/>
    <lineage>
        <taxon>Bacteria</taxon>
        <taxon>Bacillati</taxon>
        <taxon>Actinomycetota</taxon>
        <taxon>Actinomycetes</taxon>
        <taxon>Nakamurellales</taxon>
        <taxon>Nakamurellaceae</taxon>
        <taxon>Nakamurella</taxon>
    </lineage>
</organism>
<proteinExistence type="predicted"/>
<sequence length="216" mass="22629">MTAGQQDFWEKHYRALDPGWGIRPNAVLLDMLARLDPPAGRALDLGAGHGGDAVGLAARGWTVTAADVAPTALARVTELAERNGVAAQVTAVHADLSDAATDLAAVTGGDVFDLVTASYFHLHDAAVRAHALRRAAGLLKPSGLLVVVDHASFAPWSWRGEGHPGFPAPEQTLAALDLPSAEWTTEICENRERIATGPAGETAPVTDTVIVVRRAV</sequence>
<name>A0A7K1FKR4_9ACTN</name>
<dbReference type="InterPro" id="IPR041698">
    <property type="entry name" value="Methyltransf_25"/>
</dbReference>
<keyword evidence="3" id="KW-0949">S-adenosyl-L-methionine</keyword>
<evidence type="ECO:0000256" key="3">
    <source>
        <dbReference type="ARBA" id="ARBA00022691"/>
    </source>
</evidence>
<dbReference type="CDD" id="cd02440">
    <property type="entry name" value="AdoMet_MTases"/>
    <property type="match status" value="1"/>
</dbReference>
<evidence type="ECO:0000259" key="4">
    <source>
        <dbReference type="Pfam" id="PF13649"/>
    </source>
</evidence>
<dbReference type="PANTHER" id="PTHR43464:SF19">
    <property type="entry name" value="UBIQUINONE BIOSYNTHESIS O-METHYLTRANSFERASE, MITOCHONDRIAL"/>
    <property type="match status" value="1"/>
</dbReference>
<keyword evidence="2 5" id="KW-0808">Transferase</keyword>
<dbReference type="SUPFAM" id="SSF53335">
    <property type="entry name" value="S-adenosyl-L-methionine-dependent methyltransferases"/>
    <property type="match status" value="1"/>
</dbReference>
<dbReference type="AlphaFoldDB" id="A0A7K1FKR4"/>
<dbReference type="GO" id="GO:0032259">
    <property type="term" value="P:methylation"/>
    <property type="evidence" value="ECO:0007669"/>
    <property type="project" value="UniProtKB-KW"/>
</dbReference>
<dbReference type="PANTHER" id="PTHR43464">
    <property type="entry name" value="METHYLTRANSFERASE"/>
    <property type="match status" value="1"/>
</dbReference>
<feature type="domain" description="Methyltransferase" evidence="4">
    <location>
        <begin position="43"/>
        <end position="143"/>
    </location>
</feature>
<dbReference type="EMBL" id="WLYK01000001">
    <property type="protein sequence ID" value="MTD13989.1"/>
    <property type="molecule type" value="Genomic_DNA"/>
</dbReference>
<evidence type="ECO:0000256" key="2">
    <source>
        <dbReference type="ARBA" id="ARBA00022679"/>
    </source>
</evidence>
<dbReference type="Proteomes" id="UP000460221">
    <property type="component" value="Unassembled WGS sequence"/>
</dbReference>
<dbReference type="InterPro" id="IPR029063">
    <property type="entry name" value="SAM-dependent_MTases_sf"/>
</dbReference>
<protein>
    <submittedName>
        <fullName evidence="5">Methyltransferase domain-containing protein</fullName>
    </submittedName>
</protein>
<gene>
    <name evidence="5" type="ORF">GIS00_08535</name>
</gene>
<evidence type="ECO:0000256" key="1">
    <source>
        <dbReference type="ARBA" id="ARBA00022603"/>
    </source>
</evidence>
<keyword evidence="6" id="KW-1185">Reference proteome</keyword>
<evidence type="ECO:0000313" key="6">
    <source>
        <dbReference type="Proteomes" id="UP000460221"/>
    </source>
</evidence>
<dbReference type="RefSeq" id="WP_154767711.1">
    <property type="nucleotide sequence ID" value="NZ_WLYK01000001.1"/>
</dbReference>
<keyword evidence="1 5" id="KW-0489">Methyltransferase</keyword>
<reference evidence="5 6" key="1">
    <citation type="submission" date="2019-11" db="EMBL/GenBank/DDBJ databases">
        <authorList>
            <person name="Jiang L.-Q."/>
        </authorList>
    </citation>
    <scope>NUCLEOTIDE SEQUENCE [LARGE SCALE GENOMIC DNA]</scope>
    <source>
        <strain evidence="5 6">YIM 132087</strain>
    </source>
</reference>
<accession>A0A7K1FKR4</accession>
<dbReference type="GO" id="GO:0008168">
    <property type="term" value="F:methyltransferase activity"/>
    <property type="evidence" value="ECO:0007669"/>
    <property type="project" value="UniProtKB-KW"/>
</dbReference>
<comment type="caution">
    <text evidence="5">The sequence shown here is derived from an EMBL/GenBank/DDBJ whole genome shotgun (WGS) entry which is preliminary data.</text>
</comment>